<dbReference type="RefSeq" id="WP_042494568.1">
    <property type="nucleotide sequence ID" value="NZ_BJDT01000010.1"/>
</dbReference>
<name>A0ABW1RR81_9LACO</name>
<proteinExistence type="predicted"/>
<comment type="caution">
    <text evidence="8">The sequence shown here is derived from an EMBL/GenBank/DDBJ whole genome shotgun (WGS) entry which is preliminary data.</text>
</comment>
<dbReference type="InterPro" id="IPR004776">
    <property type="entry name" value="Mem_transp_PIN-like"/>
</dbReference>
<feature type="transmembrane region" description="Helical" evidence="7">
    <location>
        <begin position="102"/>
        <end position="125"/>
    </location>
</feature>
<comment type="subcellular location">
    <subcellularLocation>
        <location evidence="1">Membrane</location>
        <topology evidence="1">Multi-pass membrane protein</topology>
    </subcellularLocation>
</comment>
<feature type="transmembrane region" description="Helical" evidence="7">
    <location>
        <begin position="236"/>
        <end position="258"/>
    </location>
</feature>
<evidence type="ECO:0000313" key="8">
    <source>
        <dbReference type="EMBL" id="MFC6177932.1"/>
    </source>
</evidence>
<accession>A0ABW1RR81</accession>
<dbReference type="Proteomes" id="UP001596158">
    <property type="component" value="Unassembled WGS sequence"/>
</dbReference>
<protein>
    <submittedName>
        <fullName evidence="8">AEC family transporter</fullName>
    </submittedName>
</protein>
<evidence type="ECO:0000256" key="2">
    <source>
        <dbReference type="ARBA" id="ARBA00022448"/>
    </source>
</evidence>
<dbReference type="EMBL" id="JBHSSG010000005">
    <property type="protein sequence ID" value="MFC6177932.1"/>
    <property type="molecule type" value="Genomic_DNA"/>
</dbReference>
<evidence type="ECO:0000313" key="9">
    <source>
        <dbReference type="Proteomes" id="UP001596158"/>
    </source>
</evidence>
<keyword evidence="5 7" id="KW-1133">Transmembrane helix</keyword>
<feature type="transmembrane region" description="Helical" evidence="7">
    <location>
        <begin position="204"/>
        <end position="224"/>
    </location>
</feature>
<keyword evidence="2" id="KW-0813">Transport</keyword>
<keyword evidence="3" id="KW-1003">Cell membrane</keyword>
<feature type="transmembrane region" description="Helical" evidence="7">
    <location>
        <begin position="6"/>
        <end position="26"/>
    </location>
</feature>
<keyword evidence="4 7" id="KW-0812">Transmembrane</keyword>
<evidence type="ECO:0000256" key="4">
    <source>
        <dbReference type="ARBA" id="ARBA00022692"/>
    </source>
</evidence>
<evidence type="ECO:0000256" key="6">
    <source>
        <dbReference type="ARBA" id="ARBA00023136"/>
    </source>
</evidence>
<evidence type="ECO:0000256" key="3">
    <source>
        <dbReference type="ARBA" id="ARBA00022475"/>
    </source>
</evidence>
<keyword evidence="9" id="KW-1185">Reference proteome</keyword>
<feature type="transmembrane region" description="Helical" evidence="7">
    <location>
        <begin position="38"/>
        <end position="60"/>
    </location>
</feature>
<evidence type="ECO:0000256" key="7">
    <source>
        <dbReference type="SAM" id="Phobius"/>
    </source>
</evidence>
<gene>
    <name evidence="8" type="ORF">ACFQGR_00665</name>
</gene>
<evidence type="ECO:0000256" key="5">
    <source>
        <dbReference type="ARBA" id="ARBA00022989"/>
    </source>
</evidence>
<feature type="transmembrane region" description="Helical" evidence="7">
    <location>
        <begin position="303"/>
        <end position="322"/>
    </location>
</feature>
<keyword evidence="6 7" id="KW-0472">Membrane</keyword>
<sequence>MLPTFLISLNSVFIIITVIIIGFIIGKSKIVSQHFINDLSTIVVNVALPVSVFISAQKYINRQNFHILLIGVILSLIAIGLCFLVAIPTGRLLHLNKDRHSIFLNGFVNANTLFVGLPLNLALFGSKSLPYFLAYFVANTITTWAVGVKLIYKDGPQNTSAVQLPLWRRIINLLTPPMWGFVIGIIFFFINIKLPVNGFLYQGLNYVANVVTPLSLIFIGLQLAKTQLSHLKMEKVDIFAQLGKFVITPLTMAIVLWMNQLVGLFTLPDLLVKTLMIQSITPMLTVLPMLAEQNDMDVDFSTRILTESIFIFPFAVVIIMLFI</sequence>
<dbReference type="PANTHER" id="PTHR36838:SF1">
    <property type="entry name" value="SLR1864 PROTEIN"/>
    <property type="match status" value="1"/>
</dbReference>
<feature type="transmembrane region" description="Helical" evidence="7">
    <location>
        <begin position="66"/>
        <end position="90"/>
    </location>
</feature>
<dbReference type="PANTHER" id="PTHR36838">
    <property type="entry name" value="AUXIN EFFLUX CARRIER FAMILY PROTEIN"/>
    <property type="match status" value="1"/>
</dbReference>
<organism evidence="8 9">
    <name type="scientific">Weissella sagaensis</name>
    <dbReference type="NCBI Taxonomy" id="2559928"/>
    <lineage>
        <taxon>Bacteria</taxon>
        <taxon>Bacillati</taxon>
        <taxon>Bacillota</taxon>
        <taxon>Bacilli</taxon>
        <taxon>Lactobacillales</taxon>
        <taxon>Lactobacillaceae</taxon>
        <taxon>Weissella</taxon>
    </lineage>
</organism>
<feature type="transmembrane region" description="Helical" evidence="7">
    <location>
        <begin position="131"/>
        <end position="152"/>
    </location>
</feature>
<feature type="transmembrane region" description="Helical" evidence="7">
    <location>
        <begin position="173"/>
        <end position="192"/>
    </location>
</feature>
<dbReference type="Pfam" id="PF03547">
    <property type="entry name" value="Mem_trans"/>
    <property type="match status" value="1"/>
</dbReference>
<evidence type="ECO:0000256" key="1">
    <source>
        <dbReference type="ARBA" id="ARBA00004141"/>
    </source>
</evidence>
<reference evidence="9" key="1">
    <citation type="journal article" date="2019" name="Int. J. Syst. Evol. Microbiol.">
        <title>The Global Catalogue of Microorganisms (GCM) 10K type strain sequencing project: providing services to taxonomists for standard genome sequencing and annotation.</title>
        <authorList>
            <consortium name="The Broad Institute Genomics Platform"/>
            <consortium name="The Broad Institute Genome Sequencing Center for Infectious Disease"/>
            <person name="Wu L."/>
            <person name="Ma J."/>
        </authorList>
    </citation>
    <scope>NUCLEOTIDE SEQUENCE [LARGE SCALE GENOMIC DNA]</scope>
    <source>
        <strain evidence="9">CCM 8924</strain>
    </source>
</reference>